<dbReference type="GeneID" id="58001257"/>
<proteinExistence type="predicted"/>
<sequence length="67" mass="7139">MKKRWVSLRSALMAATFLASTGFGAFQVMAVDHAQAKVESCSAWACKAECPEFGGDLGQGNVCYCCV</sequence>
<dbReference type="EMBL" id="JPHD02000124">
    <property type="protein sequence ID" value="KGE50561.1"/>
    <property type="molecule type" value="Genomic_DNA"/>
</dbReference>
<gene>
    <name evidence="1" type="ORF">GW15_0220170</name>
</gene>
<evidence type="ECO:0000313" key="1">
    <source>
        <dbReference type="EMBL" id="KGE50561.1"/>
    </source>
</evidence>
<name>A0A098PV09_9XANT</name>
<reference evidence="1 2" key="1">
    <citation type="submission" date="2014-09" db="EMBL/GenBank/DDBJ databases">
        <title>A draft genome sequence for Xanthomonas axonopodis pv. vasculorum NCPPB 900.</title>
        <authorList>
            <person name="Harrison J."/>
            <person name="Studholme D.J."/>
        </authorList>
    </citation>
    <scope>NUCLEOTIDE SEQUENCE [LARGE SCALE GENOMIC DNA]</scope>
    <source>
        <strain evidence="1 2">NCPPB 900</strain>
    </source>
</reference>
<dbReference type="AlphaFoldDB" id="A0A098PV09"/>
<dbReference type="HOGENOM" id="CLU_2811421_0_0_6"/>
<dbReference type="Proteomes" id="UP000028012">
    <property type="component" value="Unassembled WGS sequence"/>
</dbReference>
<dbReference type="RefSeq" id="WP_042824327.1">
    <property type="nucleotide sequence ID" value="NZ_CP053649.1"/>
</dbReference>
<dbReference type="eggNOG" id="ENOG5031J8Z">
    <property type="taxonomic scope" value="Bacteria"/>
</dbReference>
<evidence type="ECO:0000313" key="2">
    <source>
        <dbReference type="Proteomes" id="UP000028012"/>
    </source>
</evidence>
<accession>A0A098PV09</accession>
<comment type="caution">
    <text evidence="1">The sequence shown here is derived from an EMBL/GenBank/DDBJ whole genome shotgun (WGS) entry which is preliminary data.</text>
</comment>
<protein>
    <submittedName>
        <fullName evidence="1">Uncharacterized protein</fullName>
    </submittedName>
</protein>
<organism evidence="1 2">
    <name type="scientific">Xanthomonas axonopodis pv. vasculorum</name>
    <dbReference type="NCBI Taxonomy" id="325777"/>
    <lineage>
        <taxon>Bacteria</taxon>
        <taxon>Pseudomonadati</taxon>
        <taxon>Pseudomonadota</taxon>
        <taxon>Gammaproteobacteria</taxon>
        <taxon>Lysobacterales</taxon>
        <taxon>Lysobacteraceae</taxon>
        <taxon>Xanthomonas</taxon>
    </lineage>
</organism>